<sequence length="51" mass="5915">MFYVSSLNSTTINQTTLSIFFETARNMMIKGQHDFPSLCTTCYFFIALLHE</sequence>
<protein>
    <submittedName>
        <fullName evidence="2">Uncharacterized protein</fullName>
    </submittedName>
</protein>
<reference evidence="2" key="1">
    <citation type="submission" date="2022-11" db="UniProtKB">
        <authorList>
            <consortium name="WormBaseParasite"/>
        </authorList>
    </citation>
    <scope>IDENTIFICATION</scope>
</reference>
<dbReference type="Proteomes" id="UP000887564">
    <property type="component" value="Unplaced"/>
</dbReference>
<proteinExistence type="predicted"/>
<dbReference type="WBParaSite" id="PEQ_0000973901-mRNA-1">
    <property type="protein sequence ID" value="PEQ_0000973901-mRNA-1"/>
    <property type="gene ID" value="PEQ_0000973901"/>
</dbReference>
<keyword evidence="1" id="KW-1185">Reference proteome</keyword>
<organism evidence="1 2">
    <name type="scientific">Parascaris equorum</name>
    <name type="common">Equine roundworm</name>
    <dbReference type="NCBI Taxonomy" id="6256"/>
    <lineage>
        <taxon>Eukaryota</taxon>
        <taxon>Metazoa</taxon>
        <taxon>Ecdysozoa</taxon>
        <taxon>Nematoda</taxon>
        <taxon>Chromadorea</taxon>
        <taxon>Rhabditida</taxon>
        <taxon>Spirurina</taxon>
        <taxon>Ascaridomorpha</taxon>
        <taxon>Ascaridoidea</taxon>
        <taxon>Ascarididae</taxon>
        <taxon>Parascaris</taxon>
    </lineage>
</organism>
<accession>A0A914RXZ3</accession>
<evidence type="ECO:0000313" key="2">
    <source>
        <dbReference type="WBParaSite" id="PEQ_0000973901-mRNA-1"/>
    </source>
</evidence>
<dbReference type="AlphaFoldDB" id="A0A914RXZ3"/>
<name>A0A914RXZ3_PAREQ</name>
<evidence type="ECO:0000313" key="1">
    <source>
        <dbReference type="Proteomes" id="UP000887564"/>
    </source>
</evidence>